<dbReference type="EMBL" id="AALY01000001">
    <property type="protein sequence ID" value="EAP76860.1"/>
    <property type="molecule type" value="Genomic_DNA"/>
</dbReference>
<dbReference type="InterPro" id="IPR013328">
    <property type="entry name" value="6PGD_dom2"/>
</dbReference>
<dbReference type="Proteomes" id="UP000005954">
    <property type="component" value="Unassembled WGS sequence"/>
</dbReference>
<keyword evidence="2" id="KW-1185">Reference proteome</keyword>
<dbReference type="InterPro" id="IPR008927">
    <property type="entry name" value="6-PGluconate_DH-like_C_sf"/>
</dbReference>
<sequence length="247" mass="26206">MTAAAQAVIRAVEAAALLPFERGVALEEVLAQDLARDAEARAARYRARLAHFARASARDEPPNDAAATWVRQGYWAIGRSLLVRGARPDAIDAAARQIGFAKGPFAMMETHSGEEIVREFDAFARASGWRVPASGFAQASLDEALLGGIIHAGMVNLCVAAQAAGVLRHTMEADVIAARDLGFEAAKGGLLFQAEEQGLLPLLRALQGLRAEAASVLAPVPEFSRLVNEGRRLFDEVTPRNASLAGA</sequence>
<dbReference type="HOGENOM" id="CLU_1123836_0_0_5"/>
<name>A3SHM9_ROSNI</name>
<comment type="caution">
    <text evidence="1">The sequence shown here is derived from an EMBL/GenBank/DDBJ whole genome shotgun (WGS) entry which is preliminary data.</text>
</comment>
<dbReference type="STRING" id="89187.ISM_01185"/>
<accession>A3SHM9</accession>
<gene>
    <name evidence="1" type="ORF">ISM_01185</name>
</gene>
<organism evidence="1 2">
    <name type="scientific">Roseovarius nubinhibens (strain ATCC BAA-591 / DSM 15170 / ISM)</name>
    <dbReference type="NCBI Taxonomy" id="89187"/>
    <lineage>
        <taxon>Bacteria</taxon>
        <taxon>Pseudomonadati</taxon>
        <taxon>Pseudomonadota</taxon>
        <taxon>Alphaproteobacteria</taxon>
        <taxon>Rhodobacterales</taxon>
        <taxon>Roseobacteraceae</taxon>
        <taxon>Roseovarius</taxon>
    </lineage>
</organism>
<dbReference type="Gene3D" id="1.10.1040.10">
    <property type="entry name" value="N-(1-d-carboxylethyl)-l-norvaline Dehydrogenase, domain 2"/>
    <property type="match status" value="1"/>
</dbReference>
<evidence type="ECO:0000313" key="1">
    <source>
        <dbReference type="EMBL" id="EAP76860.1"/>
    </source>
</evidence>
<evidence type="ECO:0000313" key="2">
    <source>
        <dbReference type="Proteomes" id="UP000005954"/>
    </source>
</evidence>
<dbReference type="AlphaFoldDB" id="A3SHM9"/>
<proteinExistence type="predicted"/>
<reference evidence="1 2" key="1">
    <citation type="submission" date="2005-12" db="EMBL/GenBank/DDBJ databases">
        <authorList>
            <person name="Moran M.A."/>
            <person name="Ferriera S."/>
            <person name="Johnson J."/>
            <person name="Kravitz S."/>
            <person name="Halpern A."/>
            <person name="Remington K."/>
            <person name="Beeson K."/>
            <person name="Tran B."/>
            <person name="Rogers Y.-H."/>
            <person name="Friedman R."/>
            <person name="Venter J.C."/>
        </authorList>
    </citation>
    <scope>NUCLEOTIDE SEQUENCE [LARGE SCALE GENOMIC DNA]</scope>
    <source>
        <strain evidence="2">ATCC BAA-591 / DSM 15170 / ISM</strain>
    </source>
</reference>
<dbReference type="SUPFAM" id="SSF48179">
    <property type="entry name" value="6-phosphogluconate dehydrogenase C-terminal domain-like"/>
    <property type="match status" value="1"/>
</dbReference>
<protein>
    <submittedName>
        <fullName evidence="1">Uncharacterized protein</fullName>
    </submittedName>
</protein>